<accession>A0ABY3VGD3</accession>
<proteinExistence type="predicted"/>
<gene>
    <name evidence="2" type="ORF">MKK62_18925</name>
</gene>
<dbReference type="InterPro" id="IPR024344">
    <property type="entry name" value="MDMPI_metal-binding"/>
</dbReference>
<dbReference type="RefSeq" id="WP_240259182.1">
    <property type="nucleotide sequence ID" value="NZ_CP092488.2"/>
</dbReference>
<dbReference type="Pfam" id="PF11716">
    <property type="entry name" value="MDMPI_N"/>
    <property type="match status" value="1"/>
</dbReference>
<organism evidence="2 3">
    <name type="scientific">Mycobacterium paraterrae</name>
    <dbReference type="NCBI Taxonomy" id="577492"/>
    <lineage>
        <taxon>Bacteria</taxon>
        <taxon>Bacillati</taxon>
        <taxon>Actinomycetota</taxon>
        <taxon>Actinomycetes</taxon>
        <taxon>Mycobacteriales</taxon>
        <taxon>Mycobacteriaceae</taxon>
        <taxon>Mycobacterium</taxon>
    </lineage>
</organism>
<dbReference type="NCBIfam" id="TIGR03083">
    <property type="entry name" value="maleylpyruvate isomerase family mycothiol-dependent enzyme"/>
    <property type="match status" value="1"/>
</dbReference>
<dbReference type="Gene3D" id="1.20.120.450">
    <property type="entry name" value="dinb family like domain"/>
    <property type="match status" value="1"/>
</dbReference>
<name>A0ABY3VGD3_9MYCO</name>
<dbReference type="InterPro" id="IPR017517">
    <property type="entry name" value="Maleyloyr_isom"/>
</dbReference>
<keyword evidence="3" id="KW-1185">Reference proteome</keyword>
<feature type="domain" description="Mycothiol-dependent maleylpyruvate isomerase metal-binding" evidence="1">
    <location>
        <begin position="18"/>
        <end position="138"/>
    </location>
</feature>
<dbReference type="InterPro" id="IPR017520">
    <property type="entry name" value="CHP03086"/>
</dbReference>
<dbReference type="EMBL" id="CP092488">
    <property type="protein sequence ID" value="UMB68475.1"/>
    <property type="molecule type" value="Genomic_DNA"/>
</dbReference>
<dbReference type="InterPro" id="IPR034660">
    <property type="entry name" value="DinB/YfiT-like"/>
</dbReference>
<evidence type="ECO:0000313" key="3">
    <source>
        <dbReference type="Proteomes" id="UP001055336"/>
    </source>
</evidence>
<protein>
    <submittedName>
        <fullName evidence="2">TIGR03086 family metal-binding protein</fullName>
    </submittedName>
</protein>
<dbReference type="NCBIfam" id="TIGR03086">
    <property type="entry name" value="TIGR03086 family metal-binding protein"/>
    <property type="match status" value="1"/>
</dbReference>
<sequence>MHTNQDLRPLHRIAVLASVDVVSTVTVDDLSKTTPCAGWNLADLLTHMTVQHRGFAAAARGGGDRAVWQTGTVGDAVAADPAGTYAAAASDVIEAFAGPDVLDAPFVLPELGGDAAFPGAMAIGFHYIDYVVHGWDVARTVGRPFELPADVLAGAVPLALLVPDGDFRAVDNAPFGPAISTHTPTDDLDRILAHLGRSPQWQPPVLTVDRH</sequence>
<reference evidence="2" key="1">
    <citation type="submission" date="2022-08" db="EMBL/GenBank/DDBJ databases">
        <title>Whole genome sequencing of non-tuberculosis mycobacteria type-strains.</title>
        <authorList>
            <person name="Igarashi Y."/>
            <person name="Osugi A."/>
            <person name="Mitarai S."/>
        </authorList>
    </citation>
    <scope>NUCLEOTIDE SEQUENCE</scope>
    <source>
        <strain evidence="2">DSM 45127</strain>
    </source>
</reference>
<evidence type="ECO:0000259" key="1">
    <source>
        <dbReference type="Pfam" id="PF11716"/>
    </source>
</evidence>
<dbReference type="SUPFAM" id="SSF109854">
    <property type="entry name" value="DinB/YfiT-like putative metalloenzymes"/>
    <property type="match status" value="1"/>
</dbReference>
<dbReference type="Proteomes" id="UP001055336">
    <property type="component" value="Chromosome"/>
</dbReference>
<evidence type="ECO:0000313" key="2">
    <source>
        <dbReference type="EMBL" id="UMB68475.1"/>
    </source>
</evidence>